<proteinExistence type="predicted"/>
<gene>
    <name evidence="1" type="ORF">O1D97_13510</name>
</gene>
<dbReference type="Gene3D" id="3.40.50.1000">
    <property type="entry name" value="HAD superfamily/HAD-like"/>
    <property type="match status" value="2"/>
</dbReference>
<organism evidence="1 2">
    <name type="scientific">Marinomonas phaeophyticola</name>
    <dbReference type="NCBI Taxonomy" id="3004091"/>
    <lineage>
        <taxon>Bacteria</taxon>
        <taxon>Pseudomonadati</taxon>
        <taxon>Pseudomonadota</taxon>
        <taxon>Gammaproteobacteria</taxon>
        <taxon>Oceanospirillales</taxon>
        <taxon>Oceanospirillaceae</taxon>
        <taxon>Marinomonas</taxon>
    </lineage>
</organism>
<evidence type="ECO:0000313" key="1">
    <source>
        <dbReference type="EMBL" id="MCZ2722599.1"/>
    </source>
</evidence>
<keyword evidence="2" id="KW-1185">Reference proteome</keyword>
<evidence type="ECO:0000313" key="2">
    <source>
        <dbReference type="Proteomes" id="UP001149719"/>
    </source>
</evidence>
<dbReference type="SUPFAM" id="SSF56784">
    <property type="entry name" value="HAD-like"/>
    <property type="match status" value="1"/>
</dbReference>
<keyword evidence="1" id="KW-0378">Hydrolase</keyword>
<dbReference type="PANTHER" id="PTHR10000">
    <property type="entry name" value="PHOSPHOSERINE PHOSPHATASE"/>
    <property type="match status" value="1"/>
</dbReference>
<dbReference type="InterPro" id="IPR036412">
    <property type="entry name" value="HAD-like_sf"/>
</dbReference>
<accession>A0ABT4JW86</accession>
<comment type="caution">
    <text evidence="1">The sequence shown here is derived from an EMBL/GenBank/DDBJ whole genome shotgun (WGS) entry which is preliminary data.</text>
</comment>
<dbReference type="InterPro" id="IPR023214">
    <property type="entry name" value="HAD_sf"/>
</dbReference>
<sequence length="271" mass="30197">MLVTMHETGLPQLSAASPLLFSKVKYILTDIDDTLTWESSLPTKTFQALGRLQGAGYKIIPVTGGCAGWSDLIARLWPVAGVITEGGACFLSKEQDGRLRYRYWDDPEQMQTNKIHLLHTVNEVLKDFPMLKLAQDQAYRLTDVAVDYAQDVIPKEVTARDQLLTRLHSLGVQAKASSIHVNIWQGQYDKYAMAHRVLTEHYGLTEDEFQDSVMYVGDAPNDESMFAKFPLSIGVANISQHLDSMVHRPAMITSLSGGYGFAELADYLLGQ</sequence>
<dbReference type="NCBIfam" id="TIGR01484">
    <property type="entry name" value="HAD-SF-IIB"/>
    <property type="match status" value="1"/>
</dbReference>
<reference evidence="1" key="1">
    <citation type="submission" date="2022-12" db="EMBL/GenBank/DDBJ databases">
        <title>Marinomonas 15G1-11 sp. nov, isolated from marine algae.</title>
        <authorList>
            <person name="Butt M."/>
            <person name="Choi D.G."/>
            <person name="Kim J.M."/>
            <person name="Lee J.K."/>
            <person name="Baek J.H."/>
            <person name="Jeon C.O."/>
        </authorList>
    </citation>
    <scope>NUCLEOTIDE SEQUENCE</scope>
    <source>
        <strain evidence="1">15G1-11</strain>
    </source>
</reference>
<dbReference type="GO" id="GO:0016787">
    <property type="term" value="F:hydrolase activity"/>
    <property type="evidence" value="ECO:0007669"/>
    <property type="project" value="UniProtKB-KW"/>
</dbReference>
<name>A0ABT4JW86_9GAMM</name>
<dbReference type="InterPro" id="IPR006379">
    <property type="entry name" value="HAD-SF_hydro_IIB"/>
</dbReference>
<protein>
    <submittedName>
        <fullName evidence="1">HAD-IIB family hydrolase</fullName>
    </submittedName>
</protein>
<dbReference type="RefSeq" id="WP_269126340.1">
    <property type="nucleotide sequence ID" value="NZ_JAPUBN010000018.1"/>
</dbReference>
<dbReference type="Proteomes" id="UP001149719">
    <property type="component" value="Unassembled WGS sequence"/>
</dbReference>
<dbReference type="PANTHER" id="PTHR10000:SF8">
    <property type="entry name" value="HAD SUPERFAMILY HYDROLASE-LIKE, TYPE 3"/>
    <property type="match status" value="1"/>
</dbReference>
<dbReference type="EMBL" id="JAPUBN010000018">
    <property type="protein sequence ID" value="MCZ2722599.1"/>
    <property type="molecule type" value="Genomic_DNA"/>
</dbReference>